<evidence type="ECO:0000256" key="1">
    <source>
        <dbReference type="SAM" id="SignalP"/>
    </source>
</evidence>
<reference evidence="2 3" key="1">
    <citation type="journal article" date="2018" name="Nat. Ecol. Evol.">
        <title>Pezizomycetes genomes reveal the molecular basis of ectomycorrhizal truffle lifestyle.</title>
        <authorList>
            <person name="Murat C."/>
            <person name="Payen T."/>
            <person name="Noel B."/>
            <person name="Kuo A."/>
            <person name="Morin E."/>
            <person name="Chen J."/>
            <person name="Kohler A."/>
            <person name="Krizsan K."/>
            <person name="Balestrini R."/>
            <person name="Da Silva C."/>
            <person name="Montanini B."/>
            <person name="Hainaut M."/>
            <person name="Levati E."/>
            <person name="Barry K.W."/>
            <person name="Belfiori B."/>
            <person name="Cichocki N."/>
            <person name="Clum A."/>
            <person name="Dockter R.B."/>
            <person name="Fauchery L."/>
            <person name="Guy J."/>
            <person name="Iotti M."/>
            <person name="Le Tacon F."/>
            <person name="Lindquist E.A."/>
            <person name="Lipzen A."/>
            <person name="Malagnac F."/>
            <person name="Mello A."/>
            <person name="Molinier V."/>
            <person name="Miyauchi S."/>
            <person name="Poulain J."/>
            <person name="Riccioni C."/>
            <person name="Rubini A."/>
            <person name="Sitrit Y."/>
            <person name="Splivallo R."/>
            <person name="Traeger S."/>
            <person name="Wang M."/>
            <person name="Zifcakova L."/>
            <person name="Wipf D."/>
            <person name="Zambonelli A."/>
            <person name="Paolocci F."/>
            <person name="Nowrousian M."/>
            <person name="Ottonello S."/>
            <person name="Baldrian P."/>
            <person name="Spatafora J.W."/>
            <person name="Henrissat B."/>
            <person name="Nagy L.G."/>
            <person name="Aury J.M."/>
            <person name="Wincker P."/>
            <person name="Grigoriev I.V."/>
            <person name="Bonfante P."/>
            <person name="Martin F.M."/>
        </authorList>
    </citation>
    <scope>NUCLEOTIDE SEQUENCE [LARGE SCALE GENOMIC DNA]</scope>
    <source>
        <strain evidence="2 3">120613-1</strain>
    </source>
</reference>
<name>A0A3N4KFI1_9PEZI</name>
<keyword evidence="1" id="KW-0732">Signal</keyword>
<evidence type="ECO:0000313" key="2">
    <source>
        <dbReference type="EMBL" id="RPB04645.1"/>
    </source>
</evidence>
<dbReference type="Proteomes" id="UP000276215">
    <property type="component" value="Unassembled WGS sequence"/>
</dbReference>
<dbReference type="AlphaFoldDB" id="A0A3N4KFI1"/>
<accession>A0A3N4KFI1</accession>
<proteinExistence type="predicted"/>
<dbReference type="EMBL" id="ML120357">
    <property type="protein sequence ID" value="RPB04645.1"/>
    <property type="molecule type" value="Genomic_DNA"/>
</dbReference>
<feature type="chain" id="PRO_5018261273" evidence="1">
    <location>
        <begin position="20"/>
        <end position="55"/>
    </location>
</feature>
<sequence length="55" mass="6142">MAANGITLNLAIVVDIVGAVPTTVMYHCQGRKEKNEEACQRKKLTLEEEPEWSII</sequence>
<organism evidence="2 3">
    <name type="scientific">Choiromyces venosus 120613-1</name>
    <dbReference type="NCBI Taxonomy" id="1336337"/>
    <lineage>
        <taxon>Eukaryota</taxon>
        <taxon>Fungi</taxon>
        <taxon>Dikarya</taxon>
        <taxon>Ascomycota</taxon>
        <taxon>Pezizomycotina</taxon>
        <taxon>Pezizomycetes</taxon>
        <taxon>Pezizales</taxon>
        <taxon>Tuberaceae</taxon>
        <taxon>Choiromyces</taxon>
    </lineage>
</organism>
<evidence type="ECO:0000313" key="3">
    <source>
        <dbReference type="Proteomes" id="UP000276215"/>
    </source>
</evidence>
<protein>
    <submittedName>
        <fullName evidence="2">Uncharacterized protein</fullName>
    </submittedName>
</protein>
<feature type="signal peptide" evidence="1">
    <location>
        <begin position="1"/>
        <end position="19"/>
    </location>
</feature>
<gene>
    <name evidence="2" type="ORF">L873DRAFT_1799013</name>
</gene>
<keyword evidence="3" id="KW-1185">Reference proteome</keyword>